<evidence type="ECO:0000313" key="6">
    <source>
        <dbReference type="EMBL" id="KAK2593902.1"/>
    </source>
</evidence>
<evidence type="ECO:0008006" key="8">
    <source>
        <dbReference type="Google" id="ProtNLM"/>
    </source>
</evidence>
<dbReference type="InterPro" id="IPR006838">
    <property type="entry name" value="ADTRP_AIG1"/>
</dbReference>
<keyword evidence="4 5" id="KW-0472">Membrane</keyword>
<comment type="caution">
    <text evidence="6">The sequence shown here is derived from an EMBL/GenBank/DDBJ whole genome shotgun (WGS) entry which is preliminary data.</text>
</comment>
<gene>
    <name evidence="6" type="ORF">QQS21_008364</name>
</gene>
<dbReference type="AlphaFoldDB" id="A0AAJ0CLQ0"/>
<dbReference type="Pfam" id="PF04750">
    <property type="entry name" value="Far-17a_AIG1"/>
    <property type="match status" value="1"/>
</dbReference>
<accession>A0AAJ0CLQ0</accession>
<dbReference type="GO" id="GO:0012505">
    <property type="term" value="C:endomembrane system"/>
    <property type="evidence" value="ECO:0007669"/>
    <property type="project" value="UniProtKB-SubCell"/>
</dbReference>
<feature type="transmembrane region" description="Helical" evidence="5">
    <location>
        <begin position="188"/>
        <end position="213"/>
    </location>
</feature>
<evidence type="ECO:0000256" key="3">
    <source>
        <dbReference type="ARBA" id="ARBA00022989"/>
    </source>
</evidence>
<evidence type="ECO:0000256" key="5">
    <source>
        <dbReference type="SAM" id="Phobius"/>
    </source>
</evidence>
<keyword evidence="2 5" id="KW-0812">Transmembrane</keyword>
<feature type="transmembrane region" description="Helical" evidence="5">
    <location>
        <begin position="48"/>
        <end position="73"/>
    </location>
</feature>
<keyword evidence="3 5" id="KW-1133">Transmembrane helix</keyword>
<feature type="transmembrane region" description="Helical" evidence="5">
    <location>
        <begin position="85"/>
        <end position="104"/>
    </location>
</feature>
<evidence type="ECO:0000256" key="2">
    <source>
        <dbReference type="ARBA" id="ARBA00022692"/>
    </source>
</evidence>
<evidence type="ECO:0000256" key="1">
    <source>
        <dbReference type="ARBA" id="ARBA00004127"/>
    </source>
</evidence>
<proteinExistence type="predicted"/>
<dbReference type="EMBL" id="JASWJB010000189">
    <property type="protein sequence ID" value="KAK2593902.1"/>
    <property type="molecule type" value="Genomic_DNA"/>
</dbReference>
<organism evidence="6 7">
    <name type="scientific">Conoideocrella luteorostrata</name>
    <dbReference type="NCBI Taxonomy" id="1105319"/>
    <lineage>
        <taxon>Eukaryota</taxon>
        <taxon>Fungi</taxon>
        <taxon>Dikarya</taxon>
        <taxon>Ascomycota</taxon>
        <taxon>Pezizomycotina</taxon>
        <taxon>Sordariomycetes</taxon>
        <taxon>Hypocreomycetidae</taxon>
        <taxon>Hypocreales</taxon>
        <taxon>Clavicipitaceae</taxon>
        <taxon>Conoideocrella</taxon>
    </lineage>
</organism>
<keyword evidence="7" id="KW-1185">Reference proteome</keyword>
<sequence length="234" mass="25868">MARHHLQRLASPSPSISLLIHLLGIASLSKSFQFLLGWDTPLAQSHGWYFQFLTIIGLALSLSVFLLAAVADISGSSALFQLKNLVSVVATPLEVLISALYWGICAIDTSLVVQPGYEVGLWVDLGLHLAPAVLLTADLILLSPPWTISAYGMMSLSTLFAFAYWYWVEVCFGKNGWYPYPMFELLTTAQRALLFTFSAGMVTIFSGLLKWVYGVVNGNDQARWEAHRPLKKVQ</sequence>
<protein>
    <recommendedName>
        <fullName evidence="8">FAR-17a/AIG1-like protein</fullName>
    </recommendedName>
</protein>
<comment type="subcellular location">
    <subcellularLocation>
        <location evidence="1">Endomembrane system</location>
        <topology evidence="1">Multi-pass membrane protein</topology>
    </subcellularLocation>
</comment>
<dbReference type="GO" id="GO:0016020">
    <property type="term" value="C:membrane"/>
    <property type="evidence" value="ECO:0007669"/>
    <property type="project" value="InterPro"/>
</dbReference>
<feature type="transmembrane region" description="Helical" evidence="5">
    <location>
        <begin position="119"/>
        <end position="141"/>
    </location>
</feature>
<feature type="transmembrane region" description="Helical" evidence="5">
    <location>
        <begin position="148"/>
        <end position="168"/>
    </location>
</feature>
<evidence type="ECO:0000256" key="4">
    <source>
        <dbReference type="ARBA" id="ARBA00023136"/>
    </source>
</evidence>
<name>A0AAJ0CLQ0_9HYPO</name>
<dbReference type="Proteomes" id="UP001251528">
    <property type="component" value="Unassembled WGS sequence"/>
</dbReference>
<dbReference type="PANTHER" id="PTHR10989">
    <property type="entry name" value="ANDROGEN-INDUCED PROTEIN 1-RELATED"/>
    <property type="match status" value="1"/>
</dbReference>
<reference evidence="6" key="1">
    <citation type="submission" date="2023-06" db="EMBL/GenBank/DDBJ databases">
        <title>Conoideocrella luteorostrata (Hypocreales: Clavicipitaceae), a potential biocontrol fungus for elongate hemlock scale in United States Christmas tree production areas.</title>
        <authorList>
            <person name="Barrett H."/>
            <person name="Lovett B."/>
            <person name="Macias A.M."/>
            <person name="Stajich J.E."/>
            <person name="Kasson M.T."/>
        </authorList>
    </citation>
    <scope>NUCLEOTIDE SEQUENCE</scope>
    <source>
        <strain evidence="6">ARSEF 14590</strain>
    </source>
</reference>
<dbReference type="PANTHER" id="PTHR10989:SF16">
    <property type="entry name" value="AT02829P-RELATED"/>
    <property type="match status" value="1"/>
</dbReference>
<evidence type="ECO:0000313" key="7">
    <source>
        <dbReference type="Proteomes" id="UP001251528"/>
    </source>
</evidence>